<organism evidence="1 2">
    <name type="scientific">Pygocentrus nattereri</name>
    <name type="common">Red-bellied piranha</name>
    <dbReference type="NCBI Taxonomy" id="42514"/>
    <lineage>
        <taxon>Eukaryota</taxon>
        <taxon>Metazoa</taxon>
        <taxon>Chordata</taxon>
        <taxon>Craniata</taxon>
        <taxon>Vertebrata</taxon>
        <taxon>Euteleostomi</taxon>
        <taxon>Actinopterygii</taxon>
        <taxon>Neopterygii</taxon>
        <taxon>Teleostei</taxon>
        <taxon>Ostariophysi</taxon>
        <taxon>Characiformes</taxon>
        <taxon>Characoidei</taxon>
        <taxon>Pygocentrus</taxon>
    </lineage>
</organism>
<dbReference type="InterPro" id="IPR003109">
    <property type="entry name" value="GoLoco_motif"/>
</dbReference>
<protein>
    <submittedName>
        <fullName evidence="1">Uncharacterized protein</fullName>
    </submittedName>
</protein>
<accession>A0AAR2K4X1</accession>
<keyword evidence="2" id="KW-1185">Reference proteome</keyword>
<dbReference type="Ensembl" id="ENSPNAT00000077354.1">
    <property type="protein sequence ID" value="ENSPNAP00000059363.1"/>
    <property type="gene ID" value="ENSPNAG00000036438.1"/>
</dbReference>
<evidence type="ECO:0000313" key="1">
    <source>
        <dbReference type="Ensembl" id="ENSPNAP00000059363.1"/>
    </source>
</evidence>
<dbReference type="Pfam" id="PF02188">
    <property type="entry name" value="GoLoco"/>
    <property type="match status" value="1"/>
</dbReference>
<reference evidence="1 2" key="1">
    <citation type="submission" date="2020-10" db="EMBL/GenBank/DDBJ databases">
        <title>Pygocentrus nattereri (red-bellied piranha) genome, fPygNat1, primary haplotype.</title>
        <authorList>
            <person name="Myers G."/>
            <person name="Meyer A."/>
            <person name="Karagic N."/>
            <person name="Pippel M."/>
            <person name="Winkler S."/>
            <person name="Tracey A."/>
            <person name="Wood J."/>
            <person name="Formenti G."/>
            <person name="Howe K."/>
            <person name="Fedrigo O."/>
            <person name="Jarvis E.D."/>
        </authorList>
    </citation>
    <scope>NUCLEOTIDE SEQUENCE [LARGE SCALE GENOMIC DNA]</scope>
</reference>
<evidence type="ECO:0000313" key="2">
    <source>
        <dbReference type="Proteomes" id="UP001501920"/>
    </source>
</evidence>
<dbReference type="AlphaFoldDB" id="A0AAR2K4X1"/>
<name>A0AAR2K4X1_PYGNA</name>
<sequence>MLAESQSRRMDDQRVSPSLLPGLQIFSSRGSAVMNQWETDQLLSSAVSSHNLGSIPQPGTQGPFCVDFACSPRVQRHTVRI</sequence>
<reference evidence="1" key="2">
    <citation type="submission" date="2025-08" db="UniProtKB">
        <authorList>
            <consortium name="Ensembl"/>
        </authorList>
    </citation>
    <scope>IDENTIFICATION</scope>
</reference>
<dbReference type="Proteomes" id="UP001501920">
    <property type="component" value="Chromosome 1"/>
</dbReference>
<reference evidence="1" key="3">
    <citation type="submission" date="2025-09" db="UniProtKB">
        <authorList>
            <consortium name="Ensembl"/>
        </authorList>
    </citation>
    <scope>IDENTIFICATION</scope>
</reference>
<dbReference type="GO" id="GO:0030695">
    <property type="term" value="F:GTPase regulator activity"/>
    <property type="evidence" value="ECO:0007669"/>
    <property type="project" value="InterPro"/>
</dbReference>
<proteinExistence type="predicted"/>